<dbReference type="AlphaFoldDB" id="A0AAD5SUH8"/>
<keyword evidence="3" id="KW-1185">Reference proteome</keyword>
<evidence type="ECO:0000313" key="2">
    <source>
        <dbReference type="EMBL" id="KAJ3089169.1"/>
    </source>
</evidence>
<feature type="region of interest" description="Disordered" evidence="1">
    <location>
        <begin position="1"/>
        <end position="26"/>
    </location>
</feature>
<dbReference type="EMBL" id="JADGJH010003726">
    <property type="protein sequence ID" value="KAJ3089169.1"/>
    <property type="molecule type" value="Genomic_DNA"/>
</dbReference>
<reference evidence="2" key="1">
    <citation type="submission" date="2020-05" db="EMBL/GenBank/DDBJ databases">
        <title>Phylogenomic resolution of chytrid fungi.</title>
        <authorList>
            <person name="Stajich J.E."/>
            <person name="Amses K."/>
            <person name="Simmons R."/>
            <person name="Seto K."/>
            <person name="Myers J."/>
            <person name="Bonds A."/>
            <person name="Quandt C.A."/>
            <person name="Barry K."/>
            <person name="Liu P."/>
            <person name="Grigoriev I."/>
            <person name="Longcore J.E."/>
            <person name="James T.Y."/>
        </authorList>
    </citation>
    <scope>NUCLEOTIDE SEQUENCE</scope>
    <source>
        <strain evidence="2">JEL0513</strain>
    </source>
</reference>
<sequence length="194" mass="20780">MGKTPRKAEAAAQRQHQNNKTGHKYISTNTAAKVRKSSDNGLAQLSLVASQLLTGAGKLRTNSCSTTQTSAEAEQNVYNPKVDDPIVGRYIWDAKNAINKKDASEFSDNYPPLAIVVGADLAALHGPIAMAQPPTFYGFIKDEIDAALVAEAVVCGERRGLQFTPKPSFVRIVHGTVICIESSVVNNPNALFIG</sequence>
<dbReference type="Proteomes" id="UP001211907">
    <property type="component" value="Unassembled WGS sequence"/>
</dbReference>
<evidence type="ECO:0000256" key="1">
    <source>
        <dbReference type="SAM" id="MobiDB-lite"/>
    </source>
</evidence>
<comment type="caution">
    <text evidence="2">The sequence shown here is derived from an EMBL/GenBank/DDBJ whole genome shotgun (WGS) entry which is preliminary data.</text>
</comment>
<accession>A0AAD5SUH8</accession>
<name>A0AAD5SUH8_9FUNG</name>
<protein>
    <submittedName>
        <fullName evidence="2">Uncharacterized protein</fullName>
    </submittedName>
</protein>
<proteinExistence type="predicted"/>
<organism evidence="2 3">
    <name type="scientific">Physocladia obscura</name>
    <dbReference type="NCBI Taxonomy" id="109957"/>
    <lineage>
        <taxon>Eukaryota</taxon>
        <taxon>Fungi</taxon>
        <taxon>Fungi incertae sedis</taxon>
        <taxon>Chytridiomycota</taxon>
        <taxon>Chytridiomycota incertae sedis</taxon>
        <taxon>Chytridiomycetes</taxon>
        <taxon>Chytridiales</taxon>
        <taxon>Chytriomycetaceae</taxon>
        <taxon>Physocladia</taxon>
    </lineage>
</organism>
<evidence type="ECO:0000313" key="3">
    <source>
        <dbReference type="Proteomes" id="UP001211907"/>
    </source>
</evidence>
<feature type="non-terminal residue" evidence="2">
    <location>
        <position position="194"/>
    </location>
</feature>
<gene>
    <name evidence="2" type="ORF">HK100_007835</name>
</gene>
<feature type="compositionally biased region" description="Polar residues" evidence="1">
    <location>
        <begin position="14"/>
        <end position="26"/>
    </location>
</feature>